<feature type="region of interest" description="Disordered" evidence="1">
    <location>
        <begin position="105"/>
        <end position="196"/>
    </location>
</feature>
<reference evidence="3" key="1">
    <citation type="submission" date="2014-03" db="EMBL/GenBank/DDBJ databases">
        <title>The sialotranscriptome of Amblyomma triste, Amblyomma parvum and Amblyomma cajennense ticks, uncovered by 454-based RNA-seq.</title>
        <authorList>
            <person name="Garcia G.R."/>
            <person name="Gardinassi L.G."/>
            <person name="Ribeiro J.M."/>
            <person name="Anatriello E."/>
            <person name="Ferreira B.R."/>
            <person name="Moreira H.N."/>
            <person name="Mafra C."/>
            <person name="Olegario M.M."/>
            <person name="Szabo P.J."/>
            <person name="Miranda-Santos I.K."/>
            <person name="Maruyama S.R."/>
        </authorList>
    </citation>
    <scope>NUCLEOTIDE SEQUENCE</scope>
    <source>
        <strain evidence="3">Mato Grasso do Sul</strain>
        <tissue evidence="3">Salivary glands</tissue>
    </source>
</reference>
<organism evidence="3">
    <name type="scientific">Amblyomma triste</name>
    <name type="common">Neotropical tick</name>
    <dbReference type="NCBI Taxonomy" id="251400"/>
    <lineage>
        <taxon>Eukaryota</taxon>
        <taxon>Metazoa</taxon>
        <taxon>Ecdysozoa</taxon>
        <taxon>Arthropoda</taxon>
        <taxon>Chelicerata</taxon>
        <taxon>Arachnida</taxon>
        <taxon>Acari</taxon>
        <taxon>Parasitiformes</taxon>
        <taxon>Ixodida</taxon>
        <taxon>Ixodoidea</taxon>
        <taxon>Ixodidae</taxon>
        <taxon>Amblyomminae</taxon>
        <taxon>Amblyomma</taxon>
    </lineage>
</organism>
<feature type="chain" id="PRO_5001521606" evidence="2">
    <location>
        <begin position="30"/>
        <end position="275"/>
    </location>
</feature>
<proteinExistence type="evidence at transcript level"/>
<keyword evidence="3" id="KW-0648">Protein biosynthesis</keyword>
<evidence type="ECO:0000256" key="1">
    <source>
        <dbReference type="SAM" id="MobiDB-lite"/>
    </source>
</evidence>
<sequence length="275" mass="28026">MTAKLLSSLKIPTAIFLLLNLWHHHYANGLQCSAKACDPSKGRGDCGLGCVCTRNDPKNWICKTADNYMQPVSKQPLYPEETAYYEYDQLPTPGQMVQGPIPGGVARPEPPMPSLLPAASNTHGAAGTPGSGVTRTSQMSGSNIFPGVVPDRPGGTVPTTSYNPKSNVHPGGVPGAPASTPLTGGGTPNAHGDDLSSMQYEDSLVSGGISGAQGGDLSAMAPIPGGGMGAGAVPGVPAGGGYVRTARRCHVPKWPEVLFARRGLILPGGGSYGGG</sequence>
<dbReference type="GO" id="GO:0003743">
    <property type="term" value="F:translation initiation factor activity"/>
    <property type="evidence" value="ECO:0007669"/>
    <property type="project" value="UniProtKB-KW"/>
</dbReference>
<keyword evidence="3" id="KW-0396">Initiation factor</keyword>
<dbReference type="AlphaFoldDB" id="A0A023G3B6"/>
<evidence type="ECO:0000256" key="2">
    <source>
        <dbReference type="SAM" id="SignalP"/>
    </source>
</evidence>
<dbReference type="EMBL" id="GBBM01007139">
    <property type="protein sequence ID" value="JAC28279.1"/>
    <property type="molecule type" value="mRNA"/>
</dbReference>
<feature type="compositionally biased region" description="Polar residues" evidence="1">
    <location>
        <begin position="157"/>
        <end position="166"/>
    </location>
</feature>
<name>A0A023G3B6_AMBTT</name>
<keyword evidence="2" id="KW-0732">Signal</keyword>
<evidence type="ECO:0000313" key="3">
    <source>
        <dbReference type="EMBL" id="JAC28279.1"/>
    </source>
</evidence>
<feature type="signal peptide" evidence="2">
    <location>
        <begin position="1"/>
        <end position="29"/>
    </location>
</feature>
<accession>A0A023G3B6</accession>
<protein>
    <submittedName>
        <fullName evidence="3">Putative translation initiation factor if-2</fullName>
    </submittedName>
</protein>
<feature type="non-terminal residue" evidence="3">
    <location>
        <position position="275"/>
    </location>
</feature>
<feature type="compositionally biased region" description="Polar residues" evidence="1">
    <location>
        <begin position="131"/>
        <end position="143"/>
    </location>
</feature>